<dbReference type="AlphaFoldDB" id="A0A4Q1KLB5"/>
<proteinExistence type="predicted"/>
<evidence type="ECO:0008006" key="3">
    <source>
        <dbReference type="Google" id="ProtNLM"/>
    </source>
</evidence>
<dbReference type="Proteomes" id="UP000290958">
    <property type="component" value="Unassembled WGS sequence"/>
</dbReference>
<organism evidence="1 2">
    <name type="scientific">Sphingobium fluviale</name>
    <dbReference type="NCBI Taxonomy" id="2506423"/>
    <lineage>
        <taxon>Bacteria</taxon>
        <taxon>Pseudomonadati</taxon>
        <taxon>Pseudomonadota</taxon>
        <taxon>Alphaproteobacteria</taxon>
        <taxon>Sphingomonadales</taxon>
        <taxon>Sphingomonadaceae</taxon>
        <taxon>Sphingobium</taxon>
    </lineage>
</organism>
<protein>
    <recommendedName>
        <fullName evidence="3">17 kDa surface antigen</fullName>
    </recommendedName>
</protein>
<name>A0A4Q1KLB5_9SPHN</name>
<dbReference type="EMBL" id="SBKP01000004">
    <property type="protein sequence ID" value="RXR29534.1"/>
    <property type="molecule type" value="Genomic_DNA"/>
</dbReference>
<reference evidence="2" key="1">
    <citation type="submission" date="2019-01" db="EMBL/GenBank/DDBJ databases">
        <title>Cytophagaceae bacterium strain CAR-16.</title>
        <authorList>
            <person name="Chen W.-M."/>
        </authorList>
    </citation>
    <scope>NUCLEOTIDE SEQUENCE [LARGE SCALE GENOMIC DNA]</scope>
    <source>
        <strain evidence="2">CHR27</strain>
    </source>
</reference>
<accession>A0A4Q1KLB5</accession>
<gene>
    <name evidence="1" type="ORF">EQG66_06180</name>
</gene>
<dbReference type="RefSeq" id="WP_129403724.1">
    <property type="nucleotide sequence ID" value="NZ_SBKP01000004.1"/>
</dbReference>
<evidence type="ECO:0000313" key="2">
    <source>
        <dbReference type="Proteomes" id="UP000290958"/>
    </source>
</evidence>
<keyword evidence="2" id="KW-1185">Reference proteome</keyword>
<sequence length="311" mass="32410">MASLVFESITQQNRTTNLLGNYIMSYHAKIGGAVALSLMISSASISLPATAAPSTASASKQCDVGFSKGAKIGAVAGVVIGIVAGQIFGKKGHKTETSIAMAGVTGGLGALLGKDMDKKACEKAKQAMTLALTTGKSQTVPVQLGDNQQGQYSYIIDKTYSRSTQASIPVLQGRAVETANTAPLSGVYKVVSVANIRSKPSAASGSTMFETLPVNKQMVAMASTPDKKWLLMSSTGRAAEGWVPAASLSLTSMDQTQFMAMNKESRPVSVVTVAMKQTCRDGHALAITDKEKATGAKESRCMNSNGQWVTV</sequence>
<evidence type="ECO:0000313" key="1">
    <source>
        <dbReference type="EMBL" id="RXR29534.1"/>
    </source>
</evidence>
<comment type="caution">
    <text evidence="1">The sequence shown here is derived from an EMBL/GenBank/DDBJ whole genome shotgun (WGS) entry which is preliminary data.</text>
</comment>